<sequence>MVGAIVGVGLLGVALWWLIGGASFFQPRTVADLLSSTPSIQPIDDSAQLCRDIGCVEGWRTNLGTYLRFSSTGQAEYWATVLGDQGRRSDAIVWDMNGVPLSFDQKRQAIDILFATRDWS</sequence>
<reference evidence="1 2" key="1">
    <citation type="submission" date="2014-12" db="EMBL/GenBank/DDBJ databases">
        <title>Genome sequencing of Microbacterium hominis TPW29.</title>
        <authorList>
            <person name="Tan P.W."/>
            <person name="Chan K.-G."/>
        </authorList>
    </citation>
    <scope>NUCLEOTIDE SEQUENCE [LARGE SCALE GENOMIC DNA]</scope>
    <source>
        <strain evidence="1 2">TPW29</strain>
    </source>
</reference>
<protein>
    <submittedName>
        <fullName evidence="1">Uncharacterized protein</fullName>
    </submittedName>
</protein>
<evidence type="ECO:0000313" key="2">
    <source>
        <dbReference type="Proteomes" id="UP000031202"/>
    </source>
</evidence>
<proteinExistence type="predicted"/>
<dbReference type="AlphaFoldDB" id="A0A0B4CPV6"/>
<organism evidence="1 2">
    <name type="scientific">Microbacterium hominis</name>
    <dbReference type="NCBI Taxonomy" id="162426"/>
    <lineage>
        <taxon>Bacteria</taxon>
        <taxon>Bacillati</taxon>
        <taxon>Actinomycetota</taxon>
        <taxon>Actinomycetes</taxon>
        <taxon>Micrococcales</taxon>
        <taxon>Microbacteriaceae</taxon>
        <taxon>Microbacterium</taxon>
    </lineage>
</organism>
<dbReference type="Proteomes" id="UP000031202">
    <property type="component" value="Unassembled WGS sequence"/>
</dbReference>
<comment type="caution">
    <text evidence="1">The sequence shown here is derived from an EMBL/GenBank/DDBJ whole genome shotgun (WGS) entry which is preliminary data.</text>
</comment>
<dbReference type="EMBL" id="JWSZ01000018">
    <property type="protein sequence ID" value="KIC56436.1"/>
    <property type="molecule type" value="Genomic_DNA"/>
</dbReference>
<evidence type="ECO:0000313" key="1">
    <source>
        <dbReference type="EMBL" id="KIC56436.1"/>
    </source>
</evidence>
<gene>
    <name evidence="1" type="ORF">RM52_12900</name>
</gene>
<accession>A0A0B4CPV6</accession>
<name>A0A0B4CPV6_9MICO</name>
<dbReference type="RefSeq" id="WP_039416706.1">
    <property type="nucleotide sequence ID" value="NZ_JWSZ01000018.1"/>
</dbReference>